<dbReference type="SMART" id="SM00490">
    <property type="entry name" value="HELICc"/>
    <property type="match status" value="1"/>
</dbReference>
<dbReference type="KEGG" id="phet:94286379"/>
<dbReference type="InterPro" id="IPR014001">
    <property type="entry name" value="Helicase_ATP-bd"/>
</dbReference>
<dbReference type="CDD" id="cd00268">
    <property type="entry name" value="DEADc"/>
    <property type="match status" value="1"/>
</dbReference>
<dbReference type="SUPFAM" id="SSF52540">
    <property type="entry name" value="P-loop containing nucleoside triphosphate hydrolases"/>
    <property type="match status" value="2"/>
</dbReference>
<dbReference type="GO" id="GO:0003676">
    <property type="term" value="F:nucleic acid binding"/>
    <property type="evidence" value="ECO:0007669"/>
    <property type="project" value="InterPro"/>
</dbReference>
<dbReference type="CDD" id="cd18787">
    <property type="entry name" value="SF2_C_DEAD"/>
    <property type="match status" value="1"/>
</dbReference>
<evidence type="ECO:0000259" key="7">
    <source>
        <dbReference type="PROSITE" id="PS51194"/>
    </source>
</evidence>
<dbReference type="GO" id="GO:0016787">
    <property type="term" value="F:hydrolase activity"/>
    <property type="evidence" value="ECO:0007669"/>
    <property type="project" value="UniProtKB-KW"/>
</dbReference>
<dbReference type="Gene3D" id="3.40.50.300">
    <property type="entry name" value="P-loop containing nucleotide triphosphate hydrolases"/>
    <property type="match status" value="2"/>
</dbReference>
<dbReference type="InterPro" id="IPR027417">
    <property type="entry name" value="P-loop_NTPase"/>
</dbReference>
<evidence type="ECO:0000256" key="3">
    <source>
        <dbReference type="ARBA" id="ARBA00022806"/>
    </source>
</evidence>
<dbReference type="SMART" id="SM00487">
    <property type="entry name" value="DEXDc"/>
    <property type="match status" value="1"/>
</dbReference>
<keyword evidence="1" id="KW-0547">Nucleotide-binding</keyword>
<evidence type="ECO:0000256" key="5">
    <source>
        <dbReference type="SAM" id="MobiDB-lite"/>
    </source>
</evidence>
<evidence type="ECO:0000256" key="1">
    <source>
        <dbReference type="ARBA" id="ARBA00022741"/>
    </source>
</evidence>
<dbReference type="FunFam" id="3.40.50.300:FF:002928">
    <property type="entry name" value="DEAD/DEAH box helicase, putative"/>
    <property type="match status" value="1"/>
</dbReference>
<feature type="region of interest" description="Disordered" evidence="5">
    <location>
        <begin position="68"/>
        <end position="116"/>
    </location>
</feature>
<reference evidence="8 9" key="1">
    <citation type="submission" date="2021-02" db="EMBL/GenBank/DDBJ databases">
        <title>Porcisia hertigi Genome sequencing and assembly.</title>
        <authorList>
            <person name="Almutairi H."/>
            <person name="Gatherer D."/>
        </authorList>
    </citation>
    <scope>NUCLEOTIDE SEQUENCE [LARGE SCALE GENOMIC DNA]</scope>
    <source>
        <strain evidence="8 9">C119</strain>
    </source>
</reference>
<keyword evidence="3" id="KW-0347">Helicase</keyword>
<dbReference type="InterPro" id="IPR001650">
    <property type="entry name" value="Helicase_C-like"/>
</dbReference>
<dbReference type="GeneID" id="94286379"/>
<evidence type="ECO:0000259" key="6">
    <source>
        <dbReference type="PROSITE" id="PS51192"/>
    </source>
</evidence>
<evidence type="ECO:0000313" key="9">
    <source>
        <dbReference type="Proteomes" id="UP000674318"/>
    </source>
</evidence>
<keyword evidence="4" id="KW-0067">ATP-binding</keyword>
<dbReference type="GO" id="GO:0005829">
    <property type="term" value="C:cytosol"/>
    <property type="evidence" value="ECO:0007669"/>
    <property type="project" value="TreeGrafter"/>
</dbReference>
<evidence type="ECO:0000256" key="2">
    <source>
        <dbReference type="ARBA" id="ARBA00022801"/>
    </source>
</evidence>
<evidence type="ECO:0000313" key="8">
    <source>
        <dbReference type="EMBL" id="KAG5490131.1"/>
    </source>
</evidence>
<dbReference type="Pfam" id="PF00270">
    <property type="entry name" value="DEAD"/>
    <property type="match status" value="1"/>
</dbReference>
<feature type="domain" description="Helicase C-terminal" evidence="7">
    <location>
        <begin position="553"/>
        <end position="705"/>
    </location>
</feature>
<dbReference type="PROSITE" id="PS51194">
    <property type="entry name" value="HELICASE_CTER"/>
    <property type="match status" value="1"/>
</dbReference>
<dbReference type="InterPro" id="IPR050079">
    <property type="entry name" value="DEAD_box_RNA_helicase"/>
</dbReference>
<dbReference type="PANTHER" id="PTHR47959:SF1">
    <property type="entry name" value="ATP-DEPENDENT RNA HELICASE DBPA"/>
    <property type="match status" value="1"/>
</dbReference>
<dbReference type="Pfam" id="PF00271">
    <property type="entry name" value="Helicase_C"/>
    <property type="match status" value="1"/>
</dbReference>
<organism evidence="8 9">
    <name type="scientific">Porcisia hertigi</name>
    <dbReference type="NCBI Taxonomy" id="2761500"/>
    <lineage>
        <taxon>Eukaryota</taxon>
        <taxon>Discoba</taxon>
        <taxon>Euglenozoa</taxon>
        <taxon>Kinetoplastea</taxon>
        <taxon>Metakinetoplastina</taxon>
        <taxon>Trypanosomatida</taxon>
        <taxon>Trypanosomatidae</taxon>
        <taxon>Leishmaniinae</taxon>
        <taxon>Porcisia</taxon>
    </lineage>
</organism>
<sequence length="759" mass="84404">MVIRRVVLKGGTFSLLPVLASTRYVREQHNIARPAHVDSHPDPVTLGSAGGPREADLLFDFLGEPAAPPQEAELQLKTRNPKARQPLRDTPLAPEKSAKGERESSGVSTPARSQHIQQVVRQVVFDPLREAPAHDANSESHESNRCETVAHSSQQDLSAQYKVIIVDALGMPTDVPQGAPQSFEDLIGISPSILQTQLRKLMERKHYRVLTPVQAAVVPLTLEHRDLLCIAPTATGKTLCYVYAALLHMLQKDMSDRPVAAAGDEGSGVNLTRRRVETFLQEKIDKGEVCPYCELNTSEMRVCPMTGFPHPTAFELETELALRSKQRRAMRLEELQSSVAEPRVLVLVPNSPLASQVSSVFQSLHCDYRIHCMVRASSAEEQTKYLKALEGGVDVLVSSPETILPALYKHKLSLRRVQTVVMDEVDDIVSVNHFEPMKIILGALPKGLLRPQRLLFGASLPPVAYEMIKTKMLLPSHRFVLVDLKTPAERNRAAPSTVAPTSSSSCPGKANAGDDGDRPAAALSATVTSGLLTARANLRHLVLMVGRGEKVQKLAWMYKTGKLNPDQRTLIFCNSRHNVAYVCDKIKELISEVNFTTLTSHTSSSAREGVLKMFRTGVSTCLICTDLLSRGIDFQGVVYVVHYDMPTDMEIWMHRCGRCGRGASLDGTGYVYTFFQPENIKMAKPLVGYLRQHQQLVPSKLREYAKQSFIDVFSNSLFHHPTRPHRKDDPQNSTPVLGRGTRRFPDYKQDTIHRHFRPQ</sequence>
<protein>
    <recommendedName>
        <fullName evidence="10">RNA helicase</fullName>
    </recommendedName>
</protein>
<gene>
    <name evidence="8" type="ORF">JKF63_00250</name>
</gene>
<keyword evidence="2" id="KW-0378">Hydrolase</keyword>
<dbReference type="PANTHER" id="PTHR47959">
    <property type="entry name" value="ATP-DEPENDENT RNA HELICASE RHLE-RELATED"/>
    <property type="match status" value="1"/>
</dbReference>
<proteinExistence type="predicted"/>
<feature type="region of interest" description="Disordered" evidence="5">
    <location>
        <begin position="721"/>
        <end position="759"/>
    </location>
</feature>
<keyword evidence="9" id="KW-1185">Reference proteome</keyword>
<accession>A0A836KWW9</accession>
<dbReference type="GO" id="GO:0003724">
    <property type="term" value="F:RNA helicase activity"/>
    <property type="evidence" value="ECO:0007669"/>
    <property type="project" value="TreeGrafter"/>
</dbReference>
<comment type="caution">
    <text evidence="8">The sequence shown here is derived from an EMBL/GenBank/DDBJ whole genome shotgun (WGS) entry which is preliminary data.</text>
</comment>
<evidence type="ECO:0008006" key="10">
    <source>
        <dbReference type="Google" id="ProtNLM"/>
    </source>
</evidence>
<dbReference type="EMBL" id="JAFJZO010000036">
    <property type="protein sequence ID" value="KAG5490131.1"/>
    <property type="molecule type" value="Genomic_DNA"/>
</dbReference>
<feature type="domain" description="Helicase ATP-binding" evidence="6">
    <location>
        <begin position="218"/>
        <end position="478"/>
    </location>
</feature>
<dbReference type="InterPro" id="IPR044742">
    <property type="entry name" value="DEAD/DEAH_RhlB"/>
</dbReference>
<evidence type="ECO:0000256" key="4">
    <source>
        <dbReference type="ARBA" id="ARBA00022840"/>
    </source>
</evidence>
<dbReference type="OrthoDB" id="10256233at2759"/>
<feature type="compositionally biased region" description="Low complexity" evidence="5">
    <location>
        <begin position="493"/>
        <end position="505"/>
    </location>
</feature>
<feature type="compositionally biased region" description="Basic and acidic residues" evidence="5">
    <location>
        <begin position="743"/>
        <end position="753"/>
    </location>
</feature>
<dbReference type="Proteomes" id="UP000674318">
    <property type="component" value="Unassembled WGS sequence"/>
</dbReference>
<dbReference type="AlphaFoldDB" id="A0A836KWW9"/>
<dbReference type="InterPro" id="IPR011545">
    <property type="entry name" value="DEAD/DEAH_box_helicase_dom"/>
</dbReference>
<dbReference type="GO" id="GO:0005524">
    <property type="term" value="F:ATP binding"/>
    <property type="evidence" value="ECO:0007669"/>
    <property type="project" value="UniProtKB-KW"/>
</dbReference>
<dbReference type="PROSITE" id="PS51192">
    <property type="entry name" value="HELICASE_ATP_BIND_1"/>
    <property type="match status" value="1"/>
</dbReference>
<feature type="region of interest" description="Disordered" evidence="5">
    <location>
        <begin position="491"/>
        <end position="517"/>
    </location>
</feature>
<feature type="compositionally biased region" description="Polar residues" evidence="5">
    <location>
        <begin position="105"/>
        <end position="116"/>
    </location>
</feature>
<dbReference type="RefSeq" id="XP_067752459.1">
    <property type="nucleotide sequence ID" value="XM_067896302.1"/>
</dbReference>
<name>A0A836KWW9_9TRYP</name>